<keyword evidence="4" id="KW-1185">Reference proteome</keyword>
<dbReference type="Gene3D" id="3.30.9.10">
    <property type="entry name" value="D-Amino Acid Oxidase, subunit A, domain 2"/>
    <property type="match status" value="1"/>
</dbReference>
<dbReference type="PANTHER" id="PTHR13847">
    <property type="entry name" value="SARCOSINE DEHYDROGENASE-RELATED"/>
    <property type="match status" value="1"/>
</dbReference>
<dbReference type="SUPFAM" id="SSF51905">
    <property type="entry name" value="FAD/NAD(P)-binding domain"/>
    <property type="match status" value="1"/>
</dbReference>
<dbReference type="InterPro" id="IPR006076">
    <property type="entry name" value="FAD-dep_OxRdtase"/>
</dbReference>
<dbReference type="EMBL" id="CABFWF030000018">
    <property type="protein sequence ID" value="CAD7054555.1"/>
    <property type="molecule type" value="Genomic_DNA"/>
</dbReference>
<dbReference type="SUPFAM" id="SSF54373">
    <property type="entry name" value="FAD-linked reductases, C-terminal domain"/>
    <property type="match status" value="1"/>
</dbReference>
<protein>
    <submittedName>
        <fullName evidence="3">FAD-binding oxidoreductase</fullName>
    </submittedName>
</protein>
<dbReference type="Gene3D" id="3.50.50.60">
    <property type="entry name" value="FAD/NAD(P)-binding domain"/>
    <property type="match status" value="2"/>
</dbReference>
<evidence type="ECO:0000313" key="3">
    <source>
        <dbReference type="EMBL" id="CAD7054555.1"/>
    </source>
</evidence>
<dbReference type="PANTHER" id="PTHR13847:SF289">
    <property type="entry name" value="GLYCINE OXIDASE"/>
    <property type="match status" value="1"/>
</dbReference>
<reference evidence="3 4" key="1">
    <citation type="submission" date="2020-11" db="EMBL/GenBank/DDBJ databases">
        <authorList>
            <person name="Lassalle F."/>
        </authorList>
    </citation>
    <scope>NUCLEOTIDE SEQUENCE [LARGE SCALE GENOMIC DNA]</scope>
    <source>
        <strain evidence="3 4">JC140</strain>
    </source>
</reference>
<sequence>MTPCVFVPPEPGKLPPLAASDYLPPVTIFQLRRSIVLGMFGSIGIRSESADMTADAIVLGAGIIGVSTALQLARRGKSVVLVDRRGPGEETSYGNAGLIQREGVVPYGFPQQFGLILRYALNNRIDAHYHWRAIPSVTSFLAKYWWHSNLTRHQLIARAYAPLIEHSISTHNELIEEAGAQDLIAKEGWTELFRTSAKRDGELKEAARLRQEYGVTFQELTPADIAQQEPNISGDFVGGLKWADPWSVRDPHALTMAYVRLFEKLGGRVLKGDAKSLSQTSTGWRVVAGDGTVEAKDVVVALGPWSDTVTKPLGYRFLVGVKRGYHMHYAPKGNAKLNGWTMDAERGYFLAPMNQGIRLTTGAEFALRDAPKTPVQLDRAEAVARSIFPLGGRLDAEPWMGARPCTPDMMPVIGEAPRHKGLWFAFGHAHHGLTLGPVTGQVIAEAITGEKTLIDISAYRPERFGA</sequence>
<dbReference type="Proteomes" id="UP000606921">
    <property type="component" value="Unassembled WGS sequence"/>
</dbReference>
<comment type="caution">
    <text evidence="3">The sequence shown here is derived from an EMBL/GenBank/DDBJ whole genome shotgun (WGS) entry which is preliminary data.</text>
</comment>
<proteinExistence type="predicted"/>
<organism evidence="3 4">
    <name type="scientific">Pseudorhizobium endolithicum</name>
    <dbReference type="NCBI Taxonomy" id="1191678"/>
    <lineage>
        <taxon>Bacteria</taxon>
        <taxon>Pseudomonadati</taxon>
        <taxon>Pseudomonadota</taxon>
        <taxon>Alphaproteobacteria</taxon>
        <taxon>Hyphomicrobiales</taxon>
        <taxon>Rhizobiaceae</taxon>
        <taxon>Rhizobium/Agrobacterium group</taxon>
        <taxon>Pseudorhizobium</taxon>
    </lineage>
</organism>
<dbReference type="InterPro" id="IPR036188">
    <property type="entry name" value="FAD/NAD-bd_sf"/>
</dbReference>
<accession>A0ABM8PYB7</accession>
<evidence type="ECO:0000256" key="1">
    <source>
        <dbReference type="ARBA" id="ARBA00023002"/>
    </source>
</evidence>
<dbReference type="Pfam" id="PF01266">
    <property type="entry name" value="DAO"/>
    <property type="match status" value="1"/>
</dbReference>
<name>A0ABM8PYB7_9HYPH</name>
<evidence type="ECO:0000313" key="4">
    <source>
        <dbReference type="Proteomes" id="UP000606921"/>
    </source>
</evidence>
<keyword evidence="1" id="KW-0560">Oxidoreductase</keyword>
<evidence type="ECO:0000259" key="2">
    <source>
        <dbReference type="Pfam" id="PF01266"/>
    </source>
</evidence>
<feature type="domain" description="FAD dependent oxidoreductase" evidence="2">
    <location>
        <begin position="55"/>
        <end position="445"/>
    </location>
</feature>
<gene>
    <name evidence="3" type="ORF">REJC140_02183</name>
</gene>